<gene>
    <name evidence="7" type="ORF">GGC33_11380</name>
</gene>
<name>A0A844GWT9_9CHRO</name>
<accession>A0A844GWT9</accession>
<dbReference type="PANTHER" id="PTHR46630:SF1">
    <property type="entry name" value="TETRATRICOPEPTIDE REPEAT PROTEIN 29"/>
    <property type="match status" value="1"/>
</dbReference>
<comment type="subcellular location">
    <subcellularLocation>
        <location evidence="1">Cytoplasm</location>
    </subcellularLocation>
</comment>
<evidence type="ECO:0000256" key="6">
    <source>
        <dbReference type="PROSITE-ProRule" id="PRU00339"/>
    </source>
</evidence>
<comment type="similarity">
    <text evidence="5">Belongs to the Rap family.</text>
</comment>
<protein>
    <submittedName>
        <fullName evidence="7">Tetratricopeptide repeat protein</fullName>
    </submittedName>
</protein>
<organism evidence="7 8">
    <name type="scientific">Cyanobacterium aponinum 0216</name>
    <dbReference type="NCBI Taxonomy" id="2676140"/>
    <lineage>
        <taxon>Bacteria</taxon>
        <taxon>Bacillati</taxon>
        <taxon>Cyanobacteriota</taxon>
        <taxon>Cyanophyceae</taxon>
        <taxon>Oscillatoriophycideae</taxon>
        <taxon>Chroococcales</taxon>
        <taxon>Geminocystaceae</taxon>
        <taxon>Cyanobacterium</taxon>
    </lineage>
</organism>
<evidence type="ECO:0000256" key="2">
    <source>
        <dbReference type="ARBA" id="ARBA00022490"/>
    </source>
</evidence>
<comment type="caution">
    <text evidence="7">The sequence shown here is derived from an EMBL/GenBank/DDBJ whole genome shotgun (WGS) entry which is preliminary data.</text>
</comment>
<feature type="repeat" description="TPR" evidence="6">
    <location>
        <begin position="346"/>
        <end position="379"/>
    </location>
</feature>
<evidence type="ECO:0000313" key="7">
    <source>
        <dbReference type="EMBL" id="MTF39522.1"/>
    </source>
</evidence>
<dbReference type="AlphaFoldDB" id="A0A844GWT9"/>
<dbReference type="InterPro" id="IPR011990">
    <property type="entry name" value="TPR-like_helical_dom_sf"/>
</dbReference>
<evidence type="ECO:0000313" key="8">
    <source>
        <dbReference type="Proteomes" id="UP000437131"/>
    </source>
</evidence>
<dbReference type="GO" id="GO:0005737">
    <property type="term" value="C:cytoplasm"/>
    <property type="evidence" value="ECO:0007669"/>
    <property type="project" value="UniProtKB-SubCell"/>
</dbReference>
<dbReference type="InterPro" id="IPR051476">
    <property type="entry name" value="Bac_ResReg_Asp_Phosphatase"/>
</dbReference>
<proteinExistence type="inferred from homology"/>
<dbReference type="Pfam" id="PF13374">
    <property type="entry name" value="TPR_10"/>
    <property type="match status" value="1"/>
</dbReference>
<dbReference type="Proteomes" id="UP000437131">
    <property type="component" value="Unassembled WGS sequence"/>
</dbReference>
<dbReference type="RefSeq" id="WP_155084084.1">
    <property type="nucleotide sequence ID" value="NZ_WMIA01000013.1"/>
</dbReference>
<feature type="repeat" description="TPR" evidence="6">
    <location>
        <begin position="306"/>
        <end position="339"/>
    </location>
</feature>
<dbReference type="SUPFAM" id="SSF48452">
    <property type="entry name" value="TPR-like"/>
    <property type="match status" value="1"/>
</dbReference>
<dbReference type="SMART" id="SM00028">
    <property type="entry name" value="TPR"/>
    <property type="match status" value="4"/>
</dbReference>
<evidence type="ECO:0000256" key="4">
    <source>
        <dbReference type="ARBA" id="ARBA00022803"/>
    </source>
</evidence>
<dbReference type="EMBL" id="WMIA01000013">
    <property type="protein sequence ID" value="MTF39522.1"/>
    <property type="molecule type" value="Genomic_DNA"/>
</dbReference>
<dbReference type="PROSITE" id="PS50005">
    <property type="entry name" value="TPR"/>
    <property type="match status" value="2"/>
</dbReference>
<keyword evidence="2" id="KW-0963">Cytoplasm</keyword>
<keyword evidence="3" id="KW-0677">Repeat</keyword>
<sequence length="396" mass="46109">MKLLRYFSLKQLSFFFWLILLFNPHISVAQEIEKPNPLTTNFSSDLIPSIDREITPFEKKRIRNRIDELNNLAGAELSQGNDDDAFSAWYEAINLSRYLGIEAEIKMINQVGKVAWDKSRNQDINFLTERLNIIENTATENKELDEDFLAILIDAHEVLHNIDQSITLNQSNLEIARNNNDTDQIKSSLEKLGNLYLAKFDYYSAEPIFKELLEIARQNEDYLGEGIYLRKLAEISQALVNPANSVKYKEELVENGLQNQNLASLAMLKIAIGDDYKSLNDPQSASQSYQEAFNTAWSNQQYAIAGDALKKLGKLYQEYEQWDSALQIYQELIKIEQQSYNLYGLMNTYDYMAIIYQQKEEENQALQYWQKALEIARHLNYKEDYFFNKISRVNEE</sequence>
<dbReference type="Gene3D" id="1.25.40.10">
    <property type="entry name" value="Tetratricopeptide repeat domain"/>
    <property type="match status" value="2"/>
</dbReference>
<evidence type="ECO:0000256" key="3">
    <source>
        <dbReference type="ARBA" id="ARBA00022737"/>
    </source>
</evidence>
<evidence type="ECO:0000256" key="5">
    <source>
        <dbReference type="ARBA" id="ARBA00038253"/>
    </source>
</evidence>
<dbReference type="InterPro" id="IPR019734">
    <property type="entry name" value="TPR_rpt"/>
</dbReference>
<keyword evidence="4 6" id="KW-0802">TPR repeat</keyword>
<reference evidence="7 8" key="1">
    <citation type="submission" date="2019-11" db="EMBL/GenBank/DDBJ databases">
        <title>Isolation of a new High Light Tolerant Cyanobacteria.</title>
        <authorList>
            <person name="Dobson Z."/>
            <person name="Vaughn N."/>
            <person name="Vaughn M."/>
            <person name="Fromme P."/>
            <person name="Mazor Y."/>
        </authorList>
    </citation>
    <scope>NUCLEOTIDE SEQUENCE [LARGE SCALE GENOMIC DNA]</scope>
    <source>
        <strain evidence="7 8">0216</strain>
    </source>
</reference>
<evidence type="ECO:0000256" key="1">
    <source>
        <dbReference type="ARBA" id="ARBA00004496"/>
    </source>
</evidence>
<dbReference type="PANTHER" id="PTHR46630">
    <property type="entry name" value="TETRATRICOPEPTIDE REPEAT PROTEIN 29"/>
    <property type="match status" value="1"/>
</dbReference>